<organism evidence="3 4">
    <name type="scientific">Flexivirga oryzae</name>
    <dbReference type="NCBI Taxonomy" id="1794944"/>
    <lineage>
        <taxon>Bacteria</taxon>
        <taxon>Bacillati</taxon>
        <taxon>Actinomycetota</taxon>
        <taxon>Actinomycetes</taxon>
        <taxon>Micrococcales</taxon>
        <taxon>Dermacoccaceae</taxon>
        <taxon>Flexivirga</taxon>
    </lineage>
</organism>
<name>A0A839N2M0_9MICO</name>
<dbReference type="Gene3D" id="1.20.1290.10">
    <property type="entry name" value="AhpD-like"/>
    <property type="match status" value="1"/>
</dbReference>
<dbReference type="AlphaFoldDB" id="A0A839N2M0"/>
<dbReference type="RefSeq" id="WP_183320163.1">
    <property type="nucleotide sequence ID" value="NZ_JACHVQ010000001.1"/>
</dbReference>
<dbReference type="PANTHER" id="PTHR33570:SF2">
    <property type="entry name" value="CARBOXYMUCONOLACTONE DECARBOXYLASE-LIKE DOMAIN-CONTAINING PROTEIN"/>
    <property type="match status" value="1"/>
</dbReference>
<evidence type="ECO:0000259" key="2">
    <source>
        <dbReference type="Pfam" id="PF12146"/>
    </source>
</evidence>
<gene>
    <name evidence="3" type="ORF">FHU39_001952</name>
</gene>
<sequence>MTVPTIAGAQLGGSTDLPLLVCGPSLGTSATALWSTTAELLSNEFHVVAWDLPGHGYSHGPAEAGLTMHELADGVLQFVDGVLSERGEPSGSFVYAGDSVGGAVGQQLLLDHRGRVTGAVLACTVPRFADESMWRERAEKVRVSGTPVMVEGSAKRWFAPGFIEQHSDVVAALLHSLQEADRFGYAAVCDALATFDIRAQLGRIEAPVIAIAGAYDEAAPVASMAALAHGVADGRLVILDHVGHQAPVEAPEEVARAIREVAGKPLSPTTIADRSEAGMGVRREVLGGAHVDRANAGITDFTRDFQAFITDYAWGGIWARPGLSRRERSIAVLTAMIARGHHDELAMHVRAALTNGLSVEEIKEVLLQSAIYCGVPDANTAFRIAQRVLEEASRASDE</sequence>
<dbReference type="InterPro" id="IPR012788">
    <property type="entry name" value="Decarb_PcaC"/>
</dbReference>
<dbReference type="GO" id="GO:0051920">
    <property type="term" value="F:peroxiredoxin activity"/>
    <property type="evidence" value="ECO:0007669"/>
    <property type="project" value="InterPro"/>
</dbReference>
<evidence type="ECO:0000313" key="3">
    <source>
        <dbReference type="EMBL" id="MBB2891968.1"/>
    </source>
</evidence>
<dbReference type="SUPFAM" id="SSF69118">
    <property type="entry name" value="AhpD-like"/>
    <property type="match status" value="1"/>
</dbReference>
<dbReference type="InterPro" id="IPR003779">
    <property type="entry name" value="CMD-like"/>
</dbReference>
<dbReference type="InterPro" id="IPR029032">
    <property type="entry name" value="AhpD-like"/>
</dbReference>
<dbReference type="SUPFAM" id="SSF53474">
    <property type="entry name" value="alpha/beta-Hydrolases"/>
    <property type="match status" value="1"/>
</dbReference>
<dbReference type="Pfam" id="PF12146">
    <property type="entry name" value="Hydrolase_4"/>
    <property type="match status" value="1"/>
</dbReference>
<reference evidence="3 4" key="1">
    <citation type="submission" date="2020-08" db="EMBL/GenBank/DDBJ databases">
        <title>Sequencing the genomes of 1000 actinobacteria strains.</title>
        <authorList>
            <person name="Klenk H.-P."/>
        </authorList>
    </citation>
    <scope>NUCLEOTIDE SEQUENCE [LARGE SCALE GENOMIC DNA]</scope>
    <source>
        <strain evidence="3 4">DSM 105369</strain>
    </source>
</reference>
<dbReference type="InterPro" id="IPR052512">
    <property type="entry name" value="4CMD/NDH-1_regulator"/>
</dbReference>
<evidence type="ECO:0000313" key="4">
    <source>
        <dbReference type="Proteomes" id="UP000559182"/>
    </source>
</evidence>
<dbReference type="GO" id="GO:0047570">
    <property type="term" value="F:3-oxoadipate enol-lactonase activity"/>
    <property type="evidence" value="ECO:0007669"/>
    <property type="project" value="UniProtKB-EC"/>
</dbReference>
<dbReference type="EC" id="4.1.1.44" evidence="3"/>
<dbReference type="Pfam" id="PF02627">
    <property type="entry name" value="CMD"/>
    <property type="match status" value="1"/>
</dbReference>
<comment type="caution">
    <text evidence="3">The sequence shown here is derived from an EMBL/GenBank/DDBJ whole genome shotgun (WGS) entry which is preliminary data.</text>
</comment>
<dbReference type="NCBIfam" id="TIGR02425">
    <property type="entry name" value="decarb_PcaC"/>
    <property type="match status" value="1"/>
</dbReference>
<proteinExistence type="predicted"/>
<dbReference type="Proteomes" id="UP000559182">
    <property type="component" value="Unassembled WGS sequence"/>
</dbReference>
<keyword evidence="4" id="KW-1185">Reference proteome</keyword>
<dbReference type="PANTHER" id="PTHR33570">
    <property type="entry name" value="4-CARBOXYMUCONOLACTONE DECARBOXYLASE FAMILY PROTEIN"/>
    <property type="match status" value="1"/>
</dbReference>
<dbReference type="EMBL" id="JACHVQ010000001">
    <property type="protein sequence ID" value="MBB2891968.1"/>
    <property type="molecule type" value="Genomic_DNA"/>
</dbReference>
<dbReference type="InterPro" id="IPR000073">
    <property type="entry name" value="AB_hydrolase_1"/>
</dbReference>
<feature type="domain" description="Carboxymuconolactone decarboxylase-like" evidence="1">
    <location>
        <begin position="304"/>
        <end position="386"/>
    </location>
</feature>
<dbReference type="InterPro" id="IPR029058">
    <property type="entry name" value="AB_hydrolase_fold"/>
</dbReference>
<protein>
    <submittedName>
        <fullName evidence="3">3-oxoadipate enol-lactonase/4-carboxymuconolactone decarboxylase</fullName>
        <ecNumber evidence="3">3.1.1.24</ecNumber>
        <ecNumber evidence="3">4.1.1.44</ecNumber>
    </submittedName>
</protein>
<dbReference type="EC" id="3.1.1.24" evidence="3"/>
<evidence type="ECO:0000259" key="1">
    <source>
        <dbReference type="Pfam" id="PF02627"/>
    </source>
</evidence>
<feature type="domain" description="Serine aminopeptidase S33" evidence="2">
    <location>
        <begin position="35"/>
        <end position="249"/>
    </location>
</feature>
<accession>A0A839N2M0</accession>
<dbReference type="InterPro" id="IPR022742">
    <property type="entry name" value="Hydrolase_4"/>
</dbReference>
<dbReference type="PRINTS" id="PR00111">
    <property type="entry name" value="ABHYDROLASE"/>
</dbReference>
<dbReference type="GO" id="GO:0047575">
    <property type="term" value="F:4-carboxymuconolactone decarboxylase activity"/>
    <property type="evidence" value="ECO:0007669"/>
    <property type="project" value="UniProtKB-EC"/>
</dbReference>
<keyword evidence="3" id="KW-0378">Hydrolase</keyword>
<dbReference type="Gene3D" id="3.40.50.1820">
    <property type="entry name" value="alpha/beta hydrolase"/>
    <property type="match status" value="1"/>
</dbReference>
<keyword evidence="3" id="KW-0456">Lyase</keyword>